<keyword evidence="2" id="KW-0472">Membrane</keyword>
<evidence type="ECO:0000256" key="2">
    <source>
        <dbReference type="SAM" id="Phobius"/>
    </source>
</evidence>
<dbReference type="RefSeq" id="WP_069307637.1">
    <property type="nucleotide sequence ID" value="NZ_MCRJ01000090.1"/>
</dbReference>
<keyword evidence="2" id="KW-1133">Transmembrane helix</keyword>
<evidence type="ECO:0000313" key="4">
    <source>
        <dbReference type="Proteomes" id="UP000094622"/>
    </source>
</evidence>
<comment type="caution">
    <text evidence="3">The sequence shown here is derived from an EMBL/GenBank/DDBJ whole genome shotgun (WGS) entry which is preliminary data.</text>
</comment>
<accession>A0A1E3GZH8</accession>
<feature type="transmembrane region" description="Helical" evidence="2">
    <location>
        <begin position="16"/>
        <end position="32"/>
    </location>
</feature>
<feature type="transmembrane region" description="Helical" evidence="2">
    <location>
        <begin position="38"/>
        <end position="57"/>
    </location>
</feature>
<dbReference type="AlphaFoldDB" id="A0A1E3GZH8"/>
<sequence>MTADNQHPFFRPRGRRIAVVALCVVWAIVEWIGNQPFWGMLALAMAAYGYWTFFINYTPPEETASTVAPVESRASESSEPAVDPDPAAPVAGPGDDDRKV</sequence>
<dbReference type="EMBL" id="MCRJ01000090">
    <property type="protein sequence ID" value="ODN69442.1"/>
    <property type="molecule type" value="Genomic_DNA"/>
</dbReference>
<keyword evidence="2" id="KW-0812">Transmembrane</keyword>
<gene>
    <name evidence="3" type="ORF">A6302_03247</name>
</gene>
<reference evidence="3 4" key="1">
    <citation type="submission" date="2016-07" db="EMBL/GenBank/DDBJ databases">
        <title>Draft Genome Sequence of Methylobrevis pamukkalensis PK2.</title>
        <authorList>
            <person name="Vasilenko O.V."/>
            <person name="Doronina N.V."/>
            <person name="Shmareva M.N."/>
            <person name="Tarlachkov S.V."/>
            <person name="Mustakhimov I."/>
            <person name="Trotsenko Y.A."/>
        </authorList>
    </citation>
    <scope>NUCLEOTIDE SEQUENCE [LARGE SCALE GENOMIC DNA]</scope>
    <source>
        <strain evidence="3 4">PK2</strain>
    </source>
</reference>
<keyword evidence="4" id="KW-1185">Reference proteome</keyword>
<protein>
    <recommendedName>
        <fullName evidence="5">DUF3329 domain-containing protein</fullName>
    </recommendedName>
</protein>
<evidence type="ECO:0000256" key="1">
    <source>
        <dbReference type="SAM" id="MobiDB-lite"/>
    </source>
</evidence>
<dbReference type="Proteomes" id="UP000094622">
    <property type="component" value="Unassembled WGS sequence"/>
</dbReference>
<feature type="compositionally biased region" description="Low complexity" evidence="1">
    <location>
        <begin position="80"/>
        <end position="93"/>
    </location>
</feature>
<name>A0A1E3GZH8_9HYPH</name>
<feature type="region of interest" description="Disordered" evidence="1">
    <location>
        <begin position="65"/>
        <end position="100"/>
    </location>
</feature>
<proteinExistence type="predicted"/>
<evidence type="ECO:0008006" key="5">
    <source>
        <dbReference type="Google" id="ProtNLM"/>
    </source>
</evidence>
<evidence type="ECO:0000313" key="3">
    <source>
        <dbReference type="EMBL" id="ODN69442.1"/>
    </source>
</evidence>
<organism evidence="3 4">
    <name type="scientific">Methylobrevis pamukkalensis</name>
    <dbReference type="NCBI Taxonomy" id="1439726"/>
    <lineage>
        <taxon>Bacteria</taxon>
        <taxon>Pseudomonadati</taxon>
        <taxon>Pseudomonadota</taxon>
        <taxon>Alphaproteobacteria</taxon>
        <taxon>Hyphomicrobiales</taxon>
        <taxon>Pleomorphomonadaceae</taxon>
        <taxon>Methylobrevis</taxon>
    </lineage>
</organism>